<dbReference type="GO" id="GO:0098797">
    <property type="term" value="C:plasma membrane protein complex"/>
    <property type="evidence" value="ECO:0007669"/>
    <property type="project" value="TreeGrafter"/>
</dbReference>
<keyword evidence="7" id="KW-0653">Protein transport</keyword>
<reference evidence="12 13" key="1">
    <citation type="submission" date="2014-09" db="EMBL/GenBank/DDBJ databases">
        <title>Sporocytophaga myxococcoides PG-01 genome sequencing.</title>
        <authorList>
            <person name="Liu L."/>
            <person name="Gao P.J."/>
            <person name="Chen G.J."/>
            <person name="Wang L.S."/>
        </authorList>
    </citation>
    <scope>NUCLEOTIDE SEQUENCE [LARGE SCALE GENOMIC DNA]</scope>
    <source>
        <strain evidence="12 13">PG-01</strain>
    </source>
</reference>
<evidence type="ECO:0000256" key="9">
    <source>
        <dbReference type="ARBA" id="ARBA00023136"/>
    </source>
</evidence>
<evidence type="ECO:0000256" key="7">
    <source>
        <dbReference type="ARBA" id="ARBA00022927"/>
    </source>
</evidence>
<feature type="chain" id="PRO_5001937007" evidence="10">
    <location>
        <begin position="21"/>
        <end position="117"/>
    </location>
</feature>
<dbReference type="GO" id="GO:0015031">
    <property type="term" value="P:protein transport"/>
    <property type="evidence" value="ECO:0007669"/>
    <property type="project" value="UniProtKB-KW"/>
</dbReference>
<keyword evidence="9" id="KW-0472">Membrane</keyword>
<keyword evidence="6" id="KW-0812">Transmembrane</keyword>
<feature type="signal peptide" evidence="10">
    <location>
        <begin position="1"/>
        <end position="20"/>
    </location>
</feature>
<comment type="caution">
    <text evidence="12">The sequence shown here is derived from an EMBL/GenBank/DDBJ whole genome shotgun (WGS) entry which is preliminary data.</text>
</comment>
<dbReference type="eggNOG" id="COG0810">
    <property type="taxonomic scope" value="Bacteria"/>
</dbReference>
<evidence type="ECO:0000256" key="5">
    <source>
        <dbReference type="ARBA" id="ARBA00022519"/>
    </source>
</evidence>
<evidence type="ECO:0000256" key="6">
    <source>
        <dbReference type="ARBA" id="ARBA00022692"/>
    </source>
</evidence>
<dbReference type="Gene3D" id="3.30.1150.10">
    <property type="match status" value="1"/>
</dbReference>
<comment type="similarity">
    <text evidence="2">Belongs to the TonB family.</text>
</comment>
<evidence type="ECO:0000313" key="13">
    <source>
        <dbReference type="Proteomes" id="UP000030185"/>
    </source>
</evidence>
<dbReference type="OrthoDB" id="1100720at2"/>
<evidence type="ECO:0000256" key="8">
    <source>
        <dbReference type="ARBA" id="ARBA00022989"/>
    </source>
</evidence>
<dbReference type="PROSITE" id="PS52015">
    <property type="entry name" value="TONB_CTD"/>
    <property type="match status" value="1"/>
</dbReference>
<keyword evidence="3" id="KW-0813">Transport</keyword>
<dbReference type="PANTHER" id="PTHR33446">
    <property type="entry name" value="PROTEIN TONB-RELATED"/>
    <property type="match status" value="1"/>
</dbReference>
<dbReference type="Proteomes" id="UP000030185">
    <property type="component" value="Unassembled WGS sequence"/>
</dbReference>
<dbReference type="EMBL" id="BBLT01000001">
    <property type="protein sequence ID" value="GAL83015.1"/>
    <property type="molecule type" value="Genomic_DNA"/>
</dbReference>
<gene>
    <name evidence="12" type="ORF">MYP_241</name>
</gene>
<evidence type="ECO:0000256" key="3">
    <source>
        <dbReference type="ARBA" id="ARBA00022448"/>
    </source>
</evidence>
<sequence length="117" mass="12833">MKKLILSSLLFLGINFVIFAQSGKAIPAAEFYPGGQDSMYAFIEKNKVYPILAKKNRISGECIINFILNEDGTISSPTIVKNIGGGCGQEALRVAKLLKFKAPGYKIQTSIPIYFKL</sequence>
<dbReference type="AlphaFoldDB" id="A0A098L8F1"/>
<dbReference type="GO" id="GO:0031992">
    <property type="term" value="F:energy transducer activity"/>
    <property type="evidence" value="ECO:0007669"/>
    <property type="project" value="TreeGrafter"/>
</dbReference>
<dbReference type="SUPFAM" id="SSF74653">
    <property type="entry name" value="TolA/TonB C-terminal domain"/>
    <property type="match status" value="1"/>
</dbReference>
<dbReference type="STRING" id="153721.MYP_241"/>
<keyword evidence="5" id="KW-0997">Cell inner membrane</keyword>
<organism evidence="12 13">
    <name type="scientific">Sporocytophaga myxococcoides</name>
    <dbReference type="NCBI Taxonomy" id="153721"/>
    <lineage>
        <taxon>Bacteria</taxon>
        <taxon>Pseudomonadati</taxon>
        <taxon>Bacteroidota</taxon>
        <taxon>Cytophagia</taxon>
        <taxon>Cytophagales</taxon>
        <taxon>Cytophagaceae</taxon>
        <taxon>Sporocytophaga</taxon>
    </lineage>
</organism>
<dbReference type="RefSeq" id="WP_045457321.1">
    <property type="nucleotide sequence ID" value="NZ_BBLT01000001.1"/>
</dbReference>
<evidence type="ECO:0000259" key="11">
    <source>
        <dbReference type="PROSITE" id="PS52015"/>
    </source>
</evidence>
<keyword evidence="4" id="KW-1003">Cell membrane</keyword>
<evidence type="ECO:0000256" key="10">
    <source>
        <dbReference type="SAM" id="SignalP"/>
    </source>
</evidence>
<evidence type="ECO:0000256" key="2">
    <source>
        <dbReference type="ARBA" id="ARBA00006555"/>
    </source>
</evidence>
<evidence type="ECO:0000256" key="1">
    <source>
        <dbReference type="ARBA" id="ARBA00004383"/>
    </source>
</evidence>
<protein>
    <submittedName>
        <fullName evidence="12">TonB-like protein</fullName>
    </submittedName>
</protein>
<dbReference type="NCBIfam" id="TIGR01352">
    <property type="entry name" value="tonB_Cterm"/>
    <property type="match status" value="1"/>
</dbReference>
<keyword evidence="13" id="KW-1185">Reference proteome</keyword>
<dbReference type="Pfam" id="PF03544">
    <property type="entry name" value="TonB_C"/>
    <property type="match status" value="1"/>
</dbReference>
<dbReference type="PANTHER" id="PTHR33446:SF2">
    <property type="entry name" value="PROTEIN TONB"/>
    <property type="match status" value="1"/>
</dbReference>
<keyword evidence="8" id="KW-1133">Transmembrane helix</keyword>
<dbReference type="InterPro" id="IPR037682">
    <property type="entry name" value="TonB_C"/>
</dbReference>
<keyword evidence="10" id="KW-0732">Signal</keyword>
<name>A0A098L8F1_9BACT</name>
<dbReference type="InterPro" id="IPR006260">
    <property type="entry name" value="TonB/TolA_C"/>
</dbReference>
<evidence type="ECO:0000313" key="12">
    <source>
        <dbReference type="EMBL" id="GAL83015.1"/>
    </source>
</evidence>
<feature type="domain" description="TonB C-terminal" evidence="11">
    <location>
        <begin position="34"/>
        <end position="117"/>
    </location>
</feature>
<accession>A0A098L8F1</accession>
<dbReference type="GO" id="GO:0055085">
    <property type="term" value="P:transmembrane transport"/>
    <property type="evidence" value="ECO:0007669"/>
    <property type="project" value="InterPro"/>
</dbReference>
<dbReference type="InterPro" id="IPR051045">
    <property type="entry name" value="TonB-dependent_transducer"/>
</dbReference>
<proteinExistence type="inferred from homology"/>
<evidence type="ECO:0000256" key="4">
    <source>
        <dbReference type="ARBA" id="ARBA00022475"/>
    </source>
</evidence>
<comment type="subcellular location">
    <subcellularLocation>
        <location evidence="1">Cell inner membrane</location>
        <topology evidence="1">Single-pass membrane protein</topology>
        <orientation evidence="1">Periplasmic side</orientation>
    </subcellularLocation>
</comment>